<reference evidence="1 2" key="1">
    <citation type="journal article" date="2016" name="Int. J. Syst. Evol. Microbiol.">
        <title>Pseudaminobacter manganicus sp. nov., isolated from sludge of a manganese mine.</title>
        <authorList>
            <person name="Li J."/>
            <person name="Huang J."/>
            <person name="Liao S."/>
            <person name="Wang G."/>
        </authorList>
    </citation>
    <scope>NUCLEOTIDE SEQUENCE [LARGE SCALE GENOMIC DNA]</scope>
    <source>
        <strain evidence="1 2">JH-7</strain>
    </source>
</reference>
<keyword evidence="2" id="KW-1185">Reference proteome</keyword>
<sequence>MITNAININFEPSGDASAAMTAPPTTRSISGLIPGFSTDQFIAPFNLHFVDDQTISARSAKQELSGRGTK</sequence>
<dbReference type="AlphaFoldDB" id="A0A1V8RUB1"/>
<dbReference type="STRING" id="1873176.BFN67_12550"/>
<dbReference type="Proteomes" id="UP000191905">
    <property type="component" value="Unassembled WGS sequence"/>
</dbReference>
<proteinExistence type="predicted"/>
<dbReference type="EMBL" id="MDET01000005">
    <property type="protein sequence ID" value="OQM76733.1"/>
    <property type="molecule type" value="Genomic_DNA"/>
</dbReference>
<accession>A0A1V8RUB1</accession>
<evidence type="ECO:0000313" key="1">
    <source>
        <dbReference type="EMBL" id="OQM76733.1"/>
    </source>
</evidence>
<protein>
    <submittedName>
        <fullName evidence="1">Uncharacterized protein</fullName>
    </submittedName>
</protein>
<gene>
    <name evidence="1" type="ORF">BFN67_12550</name>
</gene>
<name>A0A1V8RUB1_9HYPH</name>
<organism evidence="1 2">
    <name type="scientific">Manganibacter manganicus</name>
    <dbReference type="NCBI Taxonomy" id="1873176"/>
    <lineage>
        <taxon>Bacteria</taxon>
        <taxon>Pseudomonadati</taxon>
        <taxon>Pseudomonadota</taxon>
        <taxon>Alphaproteobacteria</taxon>
        <taxon>Hyphomicrobiales</taxon>
        <taxon>Phyllobacteriaceae</taxon>
        <taxon>Manganibacter</taxon>
    </lineage>
</organism>
<dbReference type="RefSeq" id="WP_080918479.1">
    <property type="nucleotide sequence ID" value="NZ_MDET01000005.1"/>
</dbReference>
<evidence type="ECO:0000313" key="2">
    <source>
        <dbReference type="Proteomes" id="UP000191905"/>
    </source>
</evidence>
<comment type="caution">
    <text evidence="1">The sequence shown here is derived from an EMBL/GenBank/DDBJ whole genome shotgun (WGS) entry which is preliminary data.</text>
</comment>